<organism evidence="21 22">
    <name type="scientific">Rattus norvegicus</name>
    <name type="common">Rat</name>
    <dbReference type="NCBI Taxonomy" id="10116"/>
    <lineage>
        <taxon>Eukaryota</taxon>
        <taxon>Metazoa</taxon>
        <taxon>Chordata</taxon>
        <taxon>Craniata</taxon>
        <taxon>Vertebrata</taxon>
        <taxon>Euteleostomi</taxon>
        <taxon>Mammalia</taxon>
        <taxon>Eutheria</taxon>
        <taxon>Euarchontoglires</taxon>
        <taxon>Glires</taxon>
        <taxon>Rodentia</taxon>
        <taxon>Myomorpha</taxon>
        <taxon>Muroidea</taxon>
        <taxon>Muridae</taxon>
        <taxon>Murinae</taxon>
        <taxon>Rattus</taxon>
    </lineage>
</organism>
<evidence type="ECO:0000313" key="22">
    <source>
        <dbReference type="Proteomes" id="UP000234681"/>
    </source>
</evidence>
<keyword evidence="11" id="KW-0411">Iron-sulfur</keyword>
<evidence type="ECO:0000256" key="18">
    <source>
        <dbReference type="PROSITE-ProRule" id="PRU00282"/>
    </source>
</evidence>
<evidence type="ECO:0000256" key="17">
    <source>
        <dbReference type="ARBA" id="ARBA00044796"/>
    </source>
</evidence>
<evidence type="ECO:0000256" key="10">
    <source>
        <dbReference type="ARBA" id="ARBA00023004"/>
    </source>
</evidence>
<dbReference type="GO" id="GO:0046872">
    <property type="term" value="F:metal ion binding"/>
    <property type="evidence" value="ECO:0007669"/>
    <property type="project" value="UniProtKB-KW"/>
</dbReference>
<dbReference type="InterPro" id="IPR018108">
    <property type="entry name" value="MCP_transmembrane"/>
</dbReference>
<evidence type="ECO:0000256" key="7">
    <source>
        <dbReference type="ARBA" id="ARBA00022737"/>
    </source>
</evidence>
<evidence type="ECO:0000256" key="4">
    <source>
        <dbReference type="ARBA" id="ARBA00022692"/>
    </source>
</evidence>
<keyword evidence="9" id="KW-1133">Transmembrane helix</keyword>
<dbReference type="SUPFAM" id="SSF103506">
    <property type="entry name" value="Mitochondrial carrier"/>
    <property type="match status" value="1"/>
</dbReference>
<keyword evidence="7 20" id="KW-0677">Repeat</keyword>
<evidence type="ECO:0000256" key="8">
    <source>
        <dbReference type="ARBA" id="ARBA00022792"/>
    </source>
</evidence>
<keyword evidence="14 18" id="KW-0472">Membrane</keyword>
<accession>A6IQ23</accession>
<dbReference type="InterPro" id="IPR045315">
    <property type="entry name" value="Mtm1-like"/>
</dbReference>
<dbReference type="Gene3D" id="1.50.40.10">
    <property type="entry name" value="Mitochondrial carrier domain"/>
    <property type="match status" value="1"/>
</dbReference>
<dbReference type="AlphaFoldDB" id="A6IQ23"/>
<keyword evidence="6" id="KW-0479">Metal-binding</keyword>
<keyword evidence="13" id="KW-0350">Heme biosynthesis</keyword>
<dbReference type="GO" id="GO:0005743">
    <property type="term" value="C:mitochondrial inner membrane"/>
    <property type="evidence" value="ECO:0007669"/>
    <property type="project" value="UniProtKB-SubCell"/>
</dbReference>
<protein>
    <recommendedName>
        <fullName evidence="17 20">Mitochondrial glutathione transporter SLC25A39</fullName>
    </recommendedName>
    <alternativeName>
        <fullName evidence="16 20">Solute carrier family 25 member 39</fullName>
    </alternativeName>
</protein>
<evidence type="ECO:0000256" key="11">
    <source>
        <dbReference type="ARBA" id="ARBA00023014"/>
    </source>
</evidence>
<evidence type="ECO:0000256" key="3">
    <source>
        <dbReference type="ARBA" id="ARBA00022448"/>
    </source>
</evidence>
<keyword evidence="8 20" id="KW-0999">Mitochondrion inner membrane</keyword>
<comment type="function">
    <text evidence="20">Mitochondrial transporter required for glutathione import into mitochondria. Glutathione, which plays key roles in oxidative metabolism, is produced exclusively in the cytosol and is imported in many organelles. Mitochondrial glutathione is required for the activity and stability of proteins containing iron-sulfur clusters, as well as erythropoiesis.</text>
</comment>
<keyword evidence="12 20" id="KW-0496">Mitochondrion</keyword>
<keyword evidence="5" id="KW-0001">2Fe-2S</keyword>
<gene>
    <name evidence="21" type="ORF">rCG_64288</name>
</gene>
<evidence type="ECO:0000256" key="16">
    <source>
        <dbReference type="ARBA" id="ARBA00041895"/>
    </source>
</evidence>
<evidence type="ECO:0000256" key="14">
    <source>
        <dbReference type="ARBA" id="ARBA00023136"/>
    </source>
</evidence>
<dbReference type="PANTHER" id="PTHR45760">
    <property type="entry name" value="FI19922P1-RELATED"/>
    <property type="match status" value="1"/>
</dbReference>
<dbReference type="EMBL" id="CH473966">
    <property type="protein sequence ID" value="EDL95990.1"/>
    <property type="molecule type" value="Genomic_DNA"/>
</dbReference>
<evidence type="ECO:0000313" key="21">
    <source>
        <dbReference type="EMBL" id="EDL95990.1"/>
    </source>
</evidence>
<comment type="similarity">
    <text evidence="2 19">Belongs to the mitochondrial carrier (TC 2.A.29) family.</text>
</comment>
<evidence type="ECO:0000256" key="6">
    <source>
        <dbReference type="ARBA" id="ARBA00022723"/>
    </source>
</evidence>
<dbReference type="GO" id="GO:1990542">
    <property type="term" value="P:mitochondrial transmembrane transport"/>
    <property type="evidence" value="ECO:0007669"/>
    <property type="project" value="InterPro"/>
</dbReference>
<proteinExistence type="inferred from homology"/>
<evidence type="ECO:0000256" key="12">
    <source>
        <dbReference type="ARBA" id="ARBA00023128"/>
    </source>
</evidence>
<dbReference type="GO" id="GO:0006783">
    <property type="term" value="P:heme biosynthetic process"/>
    <property type="evidence" value="ECO:0007669"/>
    <property type="project" value="UniProtKB-KW"/>
</dbReference>
<dbReference type="Proteomes" id="UP000234681">
    <property type="component" value="Chromosome X"/>
</dbReference>
<dbReference type="InterPro" id="IPR023395">
    <property type="entry name" value="MCP_dom_sf"/>
</dbReference>
<dbReference type="PROSITE" id="PS50920">
    <property type="entry name" value="SOLCAR"/>
    <property type="match status" value="1"/>
</dbReference>
<name>A6IQ23_RAT</name>
<evidence type="ECO:0000256" key="1">
    <source>
        <dbReference type="ARBA" id="ARBA00004448"/>
    </source>
</evidence>
<evidence type="ECO:0000256" key="20">
    <source>
        <dbReference type="RuleBase" id="RU369018"/>
    </source>
</evidence>
<comment type="catalytic activity">
    <reaction evidence="15">
        <text>glutathione(in) = glutathione(out)</text>
        <dbReference type="Rhea" id="RHEA:74819"/>
        <dbReference type="ChEBI" id="CHEBI:57925"/>
    </reaction>
</comment>
<evidence type="ECO:0000256" key="9">
    <source>
        <dbReference type="ARBA" id="ARBA00022989"/>
    </source>
</evidence>
<keyword evidence="10" id="KW-0408">Iron</keyword>
<evidence type="ECO:0000256" key="15">
    <source>
        <dbReference type="ARBA" id="ARBA00036017"/>
    </source>
</evidence>
<sequence length="104" mass="11813">MGIGTVVSPLDLGQTKLQAQHVSYCKLAASVQAAVALGGWRSLWLGWVPTSLRDVPFSALYWFNYELLKSQLNGPRPKDLWASALWLVASQEWWLPPLPYPWMW</sequence>
<dbReference type="GO" id="GO:0051537">
    <property type="term" value="F:2 iron, 2 sulfur cluster binding"/>
    <property type="evidence" value="ECO:0007669"/>
    <property type="project" value="UniProtKB-KW"/>
</dbReference>
<keyword evidence="3 19" id="KW-0813">Transport</keyword>
<reference evidence="21 22" key="1">
    <citation type="submission" date="2005-09" db="EMBL/GenBank/DDBJ databases">
        <authorList>
            <person name="Mural R.J."/>
            <person name="Li P.W."/>
            <person name="Adams M.D."/>
            <person name="Amanatides P.G."/>
            <person name="Baden-Tillson H."/>
            <person name="Barnstead M."/>
            <person name="Chin S.H."/>
            <person name="Dew I."/>
            <person name="Evans C.A."/>
            <person name="Ferriera S."/>
            <person name="Flanigan M."/>
            <person name="Fosler C."/>
            <person name="Glodek A."/>
            <person name="Gu Z."/>
            <person name="Holt R.A."/>
            <person name="Jennings D."/>
            <person name="Kraft C.L."/>
            <person name="Lu F."/>
            <person name="Nguyen T."/>
            <person name="Nusskern D.R."/>
            <person name="Pfannkoch C.M."/>
            <person name="Sitter C."/>
            <person name="Sutton G.G."/>
            <person name="Venter J.C."/>
            <person name="Wang Z."/>
            <person name="Woodage T."/>
            <person name="Zheng X.H."/>
            <person name="Zhong F."/>
        </authorList>
    </citation>
    <scope>NUCLEOTIDE SEQUENCE [LARGE SCALE GENOMIC DNA]</scope>
    <source>
        <strain>BN</strain>
        <strain evidence="22">Sprague-Dawley</strain>
    </source>
</reference>
<evidence type="ECO:0000256" key="13">
    <source>
        <dbReference type="ARBA" id="ARBA00023133"/>
    </source>
</evidence>
<feature type="repeat" description="Solcar" evidence="18">
    <location>
        <begin position="1"/>
        <end position="71"/>
    </location>
</feature>
<evidence type="ECO:0000256" key="2">
    <source>
        <dbReference type="ARBA" id="ARBA00006375"/>
    </source>
</evidence>
<dbReference type="Pfam" id="PF00153">
    <property type="entry name" value="Mito_carr"/>
    <property type="match status" value="1"/>
</dbReference>
<evidence type="ECO:0000256" key="19">
    <source>
        <dbReference type="RuleBase" id="RU000488"/>
    </source>
</evidence>
<comment type="subcellular location">
    <subcellularLocation>
        <location evidence="1 20">Mitochondrion inner membrane</location>
        <topology evidence="1 20">Multi-pass membrane protein</topology>
    </subcellularLocation>
</comment>
<keyword evidence="4 18" id="KW-0812">Transmembrane</keyword>
<evidence type="ECO:0000256" key="5">
    <source>
        <dbReference type="ARBA" id="ARBA00022714"/>
    </source>
</evidence>
<dbReference type="PANTHER" id="PTHR45760:SF1">
    <property type="entry name" value="MITOCHONDRIAL GLUTATHIONE TRANSPORTER SLC25A39-RELATED"/>
    <property type="match status" value="1"/>
</dbReference>